<reference evidence="2" key="1">
    <citation type="submission" date="2016-11" db="EMBL/GenBank/DDBJ databases">
        <authorList>
            <person name="Varghese N."/>
            <person name="Submissions S."/>
        </authorList>
    </citation>
    <scope>NUCLEOTIDE SEQUENCE [LARGE SCALE GENOMIC DNA]</scope>
    <source>
        <strain evidence="2">Sac-22</strain>
    </source>
</reference>
<keyword evidence="2" id="KW-1185">Reference proteome</keyword>
<dbReference type="OrthoDB" id="4302993at2"/>
<proteinExistence type="predicted"/>
<organism evidence="1 2">
    <name type="scientific">Duganella sacchari</name>
    <dbReference type="NCBI Taxonomy" id="551987"/>
    <lineage>
        <taxon>Bacteria</taxon>
        <taxon>Pseudomonadati</taxon>
        <taxon>Pseudomonadota</taxon>
        <taxon>Betaproteobacteria</taxon>
        <taxon>Burkholderiales</taxon>
        <taxon>Oxalobacteraceae</taxon>
        <taxon>Telluria group</taxon>
        <taxon>Duganella</taxon>
    </lineage>
</organism>
<evidence type="ECO:0000313" key="1">
    <source>
        <dbReference type="EMBL" id="SHN07255.1"/>
    </source>
</evidence>
<dbReference type="AlphaFoldDB" id="A0A1M7NT44"/>
<dbReference type="Pfam" id="PF07235">
    <property type="entry name" value="DUF1427"/>
    <property type="match status" value="1"/>
</dbReference>
<dbReference type="Proteomes" id="UP000184339">
    <property type="component" value="Unassembled WGS sequence"/>
</dbReference>
<name>A0A1M7NT44_9BURK</name>
<sequence>MKMYIVSVAVGLLVGLIYGFLNVRSPAPPVIALVGLLGMLLGEQLPPLLRQLWQQEAPKVSWIEDHVKPHCFGQLPSAQKSDETRST</sequence>
<dbReference type="RefSeq" id="WP_072784004.1">
    <property type="nucleotide sequence ID" value="NZ_FRCX01000004.1"/>
</dbReference>
<dbReference type="NCBIfam" id="TIGR03510">
    <property type="entry name" value="XapX"/>
    <property type="match status" value="1"/>
</dbReference>
<accession>A0A1M7NT44</accession>
<dbReference type="EMBL" id="FRCX01000004">
    <property type="protein sequence ID" value="SHN07255.1"/>
    <property type="molecule type" value="Genomic_DNA"/>
</dbReference>
<dbReference type="InterPro" id="IPR009872">
    <property type="entry name" value="DUF1427"/>
</dbReference>
<dbReference type="STRING" id="551987.SAMN05192549_104173"/>
<evidence type="ECO:0000313" key="2">
    <source>
        <dbReference type="Proteomes" id="UP000184339"/>
    </source>
</evidence>
<dbReference type="InterPro" id="IPR020017">
    <property type="entry name" value="XapX_domain"/>
</dbReference>
<gene>
    <name evidence="1" type="ORF">SAMN05192549_104173</name>
</gene>
<protein>
    <submittedName>
        <fullName evidence="1">XapX domain-containing protein</fullName>
    </submittedName>
</protein>